<protein>
    <submittedName>
        <fullName evidence="1">Uncharacterized protein</fullName>
    </submittedName>
</protein>
<dbReference type="EMBL" id="JAHRIM010012253">
    <property type="protein sequence ID" value="MEQ2261168.1"/>
    <property type="molecule type" value="Genomic_DNA"/>
</dbReference>
<accession>A0ABV0VVA3</accession>
<comment type="caution">
    <text evidence="1">The sequence shown here is derived from an EMBL/GenBank/DDBJ whole genome shotgun (WGS) entry which is preliminary data.</text>
</comment>
<dbReference type="Proteomes" id="UP001444071">
    <property type="component" value="Unassembled WGS sequence"/>
</dbReference>
<reference evidence="1 2" key="1">
    <citation type="submission" date="2021-06" db="EMBL/GenBank/DDBJ databases">
        <authorList>
            <person name="Palmer J.M."/>
        </authorList>
    </citation>
    <scope>NUCLEOTIDE SEQUENCE [LARGE SCALE GENOMIC DNA]</scope>
    <source>
        <strain evidence="1 2">XR_2019</strain>
        <tissue evidence="1">Muscle</tissue>
    </source>
</reference>
<gene>
    <name evidence="1" type="ORF">XENORESO_006660</name>
</gene>
<keyword evidence="2" id="KW-1185">Reference proteome</keyword>
<organism evidence="1 2">
    <name type="scientific">Xenotaenia resolanae</name>
    <dbReference type="NCBI Taxonomy" id="208358"/>
    <lineage>
        <taxon>Eukaryota</taxon>
        <taxon>Metazoa</taxon>
        <taxon>Chordata</taxon>
        <taxon>Craniata</taxon>
        <taxon>Vertebrata</taxon>
        <taxon>Euteleostomi</taxon>
        <taxon>Actinopterygii</taxon>
        <taxon>Neopterygii</taxon>
        <taxon>Teleostei</taxon>
        <taxon>Neoteleostei</taxon>
        <taxon>Acanthomorphata</taxon>
        <taxon>Ovalentaria</taxon>
        <taxon>Atherinomorphae</taxon>
        <taxon>Cyprinodontiformes</taxon>
        <taxon>Goodeidae</taxon>
        <taxon>Xenotaenia</taxon>
    </lineage>
</organism>
<name>A0ABV0VVA3_9TELE</name>
<evidence type="ECO:0000313" key="1">
    <source>
        <dbReference type="EMBL" id="MEQ2261168.1"/>
    </source>
</evidence>
<evidence type="ECO:0000313" key="2">
    <source>
        <dbReference type="Proteomes" id="UP001444071"/>
    </source>
</evidence>
<proteinExistence type="predicted"/>
<sequence>MLAKVCPPCKNMQQRALLCHKTLTFFAYPAAIEVERHNPGSCLTGFTNKFGLSHFSLAGQMCLKPRICTDKSATPSCVLFVDSTVQLDDVWALHIIVTLSVLVLCVCEASIDPMSSRTVDSFEGYFASSNLRVTFV</sequence>